<feature type="domain" description="Fucosyltransferase C-terminal" evidence="13">
    <location>
        <begin position="229"/>
        <end position="317"/>
    </location>
</feature>
<dbReference type="Pfam" id="PF17039">
    <property type="entry name" value="Glyco_tran_10_N"/>
    <property type="match status" value="1"/>
</dbReference>
<evidence type="ECO:0000256" key="2">
    <source>
        <dbReference type="ARBA" id="ARBA00004922"/>
    </source>
</evidence>
<evidence type="ECO:0000256" key="4">
    <source>
        <dbReference type="ARBA" id="ARBA00022676"/>
    </source>
</evidence>
<gene>
    <name evidence="15" type="ORF">LSH36_13g22044</name>
</gene>
<dbReference type="PANTHER" id="PTHR48438:SF1">
    <property type="entry name" value="ALPHA-(1,3)-FUCOSYLTRANSFERASE C-RELATED"/>
    <property type="match status" value="1"/>
</dbReference>
<evidence type="ECO:0000256" key="11">
    <source>
        <dbReference type="ARBA" id="ARBA00023180"/>
    </source>
</evidence>
<protein>
    <recommendedName>
        <fullName evidence="12">Fucosyltransferase</fullName>
        <ecNumber evidence="12">2.4.1.-</ecNumber>
    </recommendedName>
</protein>
<evidence type="ECO:0000259" key="13">
    <source>
        <dbReference type="Pfam" id="PF00852"/>
    </source>
</evidence>
<dbReference type="InterPro" id="IPR031481">
    <property type="entry name" value="Glyco_tran_10_N"/>
</dbReference>
<dbReference type="Proteomes" id="UP001208570">
    <property type="component" value="Unassembled WGS sequence"/>
</dbReference>
<evidence type="ECO:0000256" key="1">
    <source>
        <dbReference type="ARBA" id="ARBA00004323"/>
    </source>
</evidence>
<comment type="similarity">
    <text evidence="3 12">Belongs to the glycosyltransferase 10 family.</text>
</comment>
<keyword evidence="16" id="KW-1185">Reference proteome</keyword>
<keyword evidence="4 12" id="KW-0328">Glycosyltransferase</keyword>
<organism evidence="15 16">
    <name type="scientific">Paralvinella palmiformis</name>
    <dbReference type="NCBI Taxonomy" id="53620"/>
    <lineage>
        <taxon>Eukaryota</taxon>
        <taxon>Metazoa</taxon>
        <taxon>Spiralia</taxon>
        <taxon>Lophotrochozoa</taxon>
        <taxon>Annelida</taxon>
        <taxon>Polychaeta</taxon>
        <taxon>Sedentaria</taxon>
        <taxon>Canalipalpata</taxon>
        <taxon>Terebellida</taxon>
        <taxon>Terebelliformia</taxon>
        <taxon>Alvinellidae</taxon>
        <taxon>Paralvinella</taxon>
    </lineage>
</organism>
<comment type="subcellular location">
    <subcellularLocation>
        <location evidence="1">Golgi apparatus membrane</location>
        <topology evidence="1">Single-pass type II membrane protein</topology>
    </subcellularLocation>
    <subcellularLocation>
        <location evidence="12">Golgi apparatus</location>
        <location evidence="12">Golgi stack membrane</location>
        <topology evidence="12">Single-pass type II membrane protein</topology>
    </subcellularLocation>
</comment>
<evidence type="ECO:0000256" key="7">
    <source>
        <dbReference type="ARBA" id="ARBA00022968"/>
    </source>
</evidence>
<evidence type="ECO:0000256" key="3">
    <source>
        <dbReference type="ARBA" id="ARBA00008919"/>
    </source>
</evidence>
<reference evidence="15" key="1">
    <citation type="journal article" date="2023" name="Mol. Biol. Evol.">
        <title>Third-Generation Sequencing Reveals the Adaptive Role of the Epigenome in Three Deep-Sea Polychaetes.</title>
        <authorList>
            <person name="Perez M."/>
            <person name="Aroh O."/>
            <person name="Sun Y."/>
            <person name="Lan Y."/>
            <person name="Juniper S.K."/>
            <person name="Young C.R."/>
            <person name="Angers B."/>
            <person name="Qian P.Y."/>
        </authorList>
    </citation>
    <scope>NUCLEOTIDE SEQUENCE</scope>
    <source>
        <strain evidence="15">P08H-3</strain>
    </source>
</reference>
<keyword evidence="8" id="KW-1133">Transmembrane helix</keyword>
<dbReference type="InterPro" id="IPR038577">
    <property type="entry name" value="GT10-like_C_sf"/>
</dbReference>
<dbReference type="Gene3D" id="3.40.50.11660">
    <property type="entry name" value="Glycosyl transferase family 10, C-terminal domain"/>
    <property type="match status" value="2"/>
</dbReference>
<proteinExistence type="inferred from homology"/>
<dbReference type="EC" id="2.4.1.-" evidence="12"/>
<evidence type="ECO:0000256" key="12">
    <source>
        <dbReference type="RuleBase" id="RU003832"/>
    </source>
</evidence>
<dbReference type="PANTHER" id="PTHR48438">
    <property type="entry name" value="ALPHA-(1,3)-FUCOSYLTRANSFERASE C-RELATED"/>
    <property type="match status" value="1"/>
</dbReference>
<dbReference type="InterPro" id="IPR055270">
    <property type="entry name" value="Glyco_tran_10_C"/>
</dbReference>
<evidence type="ECO:0000313" key="15">
    <source>
        <dbReference type="EMBL" id="KAK2168958.1"/>
    </source>
</evidence>
<feature type="domain" description="Fucosyltransferase N-terminal" evidence="14">
    <location>
        <begin position="110"/>
        <end position="207"/>
    </location>
</feature>
<evidence type="ECO:0000256" key="6">
    <source>
        <dbReference type="ARBA" id="ARBA00022692"/>
    </source>
</evidence>
<name>A0AAD9KEE4_9ANNE</name>
<dbReference type="Pfam" id="PF00852">
    <property type="entry name" value="Glyco_transf_10"/>
    <property type="match status" value="2"/>
</dbReference>
<dbReference type="GO" id="GO:0000139">
    <property type="term" value="C:Golgi membrane"/>
    <property type="evidence" value="ECO:0007669"/>
    <property type="project" value="UniProtKB-SubCell"/>
</dbReference>
<evidence type="ECO:0000256" key="8">
    <source>
        <dbReference type="ARBA" id="ARBA00022989"/>
    </source>
</evidence>
<keyword evidence="7" id="KW-0735">Signal-anchor</keyword>
<keyword evidence="11" id="KW-0325">Glycoprotein</keyword>
<evidence type="ECO:0000256" key="5">
    <source>
        <dbReference type="ARBA" id="ARBA00022679"/>
    </source>
</evidence>
<accession>A0AAD9KEE4</accession>
<feature type="domain" description="Fucosyltransferase C-terminal" evidence="13">
    <location>
        <begin position="368"/>
        <end position="461"/>
    </location>
</feature>
<comment type="pathway">
    <text evidence="2">Protein modification; protein glycosylation.</text>
</comment>
<keyword evidence="10" id="KW-0472">Membrane</keyword>
<dbReference type="EMBL" id="JAODUP010000013">
    <property type="protein sequence ID" value="KAK2168958.1"/>
    <property type="molecule type" value="Genomic_DNA"/>
</dbReference>
<sequence length="500" mass="57672">MVHLASRLLRMDAKRDGLSETVYNDRLHPERWFNPDDCAPCTCPVSLRRHYVSGGVPVEYGKTRHELCIWPRLNESRDRILPQMDLDRSTDELYWIYAPGLAAAKAANESYANGDCPVNNCRVSRSNIAKADLILLHDFDLSLFQTVRRLKGLEPPGGYPKRLSAESPIVVWHMLESPSNRGDFSYLNDIINWTATYRRDSVISTPYERFTFYKHFSGRLPAPERNFAANKTKKAAAFISNCRGSNGRLDYARELGRYIDVDVYGSCGPLNCPRNRIEPDPCYEKLRNEYKFYLAFENSNCRHYITEKFFWNALLKHPALLEKSVVCKPSEQHTMTSYTPTDTRQKELDDALVNYIAGDLLALSTVDRNDVIPIVMGAPPEDYDMIAPPGSYIHVDHFETPKHLATYLHRLDLNDDLYNEYFRWKGSGSYINTKFWCRLCSLLNESKLTGAKVWYSNLHKWWQGAGVCIQRGNKTWASWNDNPRQYGYVDTDTLHVELET</sequence>
<dbReference type="SUPFAM" id="SSF53756">
    <property type="entry name" value="UDP-Glycosyltransferase/glycogen phosphorylase"/>
    <property type="match status" value="2"/>
</dbReference>
<evidence type="ECO:0000259" key="14">
    <source>
        <dbReference type="Pfam" id="PF17039"/>
    </source>
</evidence>
<dbReference type="GO" id="GO:0032580">
    <property type="term" value="C:Golgi cisterna membrane"/>
    <property type="evidence" value="ECO:0007669"/>
    <property type="project" value="UniProtKB-SubCell"/>
</dbReference>
<evidence type="ECO:0000256" key="9">
    <source>
        <dbReference type="ARBA" id="ARBA00023034"/>
    </source>
</evidence>
<comment type="caution">
    <text evidence="15">The sequence shown here is derived from an EMBL/GenBank/DDBJ whole genome shotgun (WGS) entry which is preliminary data.</text>
</comment>
<dbReference type="GO" id="GO:0008417">
    <property type="term" value="F:fucosyltransferase activity"/>
    <property type="evidence" value="ECO:0007669"/>
    <property type="project" value="InterPro"/>
</dbReference>
<keyword evidence="5 12" id="KW-0808">Transferase</keyword>
<evidence type="ECO:0000256" key="10">
    <source>
        <dbReference type="ARBA" id="ARBA00023136"/>
    </source>
</evidence>
<dbReference type="AlphaFoldDB" id="A0AAD9KEE4"/>
<keyword evidence="9 12" id="KW-0333">Golgi apparatus</keyword>
<keyword evidence="6 12" id="KW-0812">Transmembrane</keyword>
<dbReference type="InterPro" id="IPR001503">
    <property type="entry name" value="Glyco_trans_10"/>
</dbReference>
<evidence type="ECO:0000313" key="16">
    <source>
        <dbReference type="Proteomes" id="UP001208570"/>
    </source>
</evidence>